<dbReference type="EMBL" id="GGFL01007002">
    <property type="protein sequence ID" value="MBW71180.1"/>
    <property type="molecule type" value="Transcribed_RNA"/>
</dbReference>
<evidence type="ECO:0000256" key="1">
    <source>
        <dbReference type="SAM" id="Phobius"/>
    </source>
</evidence>
<keyword evidence="1" id="KW-0472">Membrane</keyword>
<proteinExistence type="predicted"/>
<dbReference type="AlphaFoldDB" id="A0A2M4D0S4"/>
<keyword evidence="1" id="KW-1133">Transmembrane helix</keyword>
<evidence type="ECO:0000313" key="2">
    <source>
        <dbReference type="EMBL" id="MBW71180.1"/>
    </source>
</evidence>
<name>A0A2M4D0S4_ANODA</name>
<organism evidence="2">
    <name type="scientific">Anopheles darlingi</name>
    <name type="common">Mosquito</name>
    <dbReference type="NCBI Taxonomy" id="43151"/>
    <lineage>
        <taxon>Eukaryota</taxon>
        <taxon>Metazoa</taxon>
        <taxon>Ecdysozoa</taxon>
        <taxon>Arthropoda</taxon>
        <taxon>Hexapoda</taxon>
        <taxon>Insecta</taxon>
        <taxon>Pterygota</taxon>
        <taxon>Neoptera</taxon>
        <taxon>Endopterygota</taxon>
        <taxon>Diptera</taxon>
        <taxon>Nematocera</taxon>
        <taxon>Culicoidea</taxon>
        <taxon>Culicidae</taxon>
        <taxon>Anophelinae</taxon>
        <taxon>Anopheles</taxon>
    </lineage>
</organism>
<reference evidence="2" key="1">
    <citation type="submission" date="2018-01" db="EMBL/GenBank/DDBJ databases">
        <title>An insight into the sialome of Amazonian anophelines.</title>
        <authorList>
            <person name="Ribeiro J.M."/>
            <person name="Scarpassa V."/>
            <person name="Calvo E."/>
        </authorList>
    </citation>
    <scope>NUCLEOTIDE SEQUENCE</scope>
</reference>
<keyword evidence="1" id="KW-0812">Transmembrane</keyword>
<protein>
    <submittedName>
        <fullName evidence="2">Uncharacterized protein</fullName>
    </submittedName>
</protein>
<sequence length="68" mass="7269">MRQCLGSILPCSPTRELRAWFLVSILPVAGSVCVVVRSLFLCLGVASVTDRRICGCVFAVSPVCVIVT</sequence>
<feature type="transmembrane region" description="Helical" evidence="1">
    <location>
        <begin position="20"/>
        <end position="43"/>
    </location>
</feature>
<accession>A0A2M4D0S4</accession>